<dbReference type="InterPro" id="IPR003959">
    <property type="entry name" value="ATPase_AAA_core"/>
</dbReference>
<dbReference type="Pfam" id="PF00004">
    <property type="entry name" value="AAA"/>
    <property type="match status" value="1"/>
</dbReference>
<dbReference type="PANTHER" id="PTHR11669">
    <property type="entry name" value="REPLICATION FACTOR C / DNA POLYMERASE III GAMMA-TAU SUBUNIT"/>
    <property type="match status" value="1"/>
</dbReference>
<keyword evidence="2" id="KW-0547">Nucleotide-binding</keyword>
<dbReference type="GO" id="GO:0003689">
    <property type="term" value="F:DNA clamp loader activity"/>
    <property type="evidence" value="ECO:0007669"/>
    <property type="project" value="TreeGrafter"/>
</dbReference>
<dbReference type="EMBL" id="MN739166">
    <property type="protein sequence ID" value="QHS91914.1"/>
    <property type="molecule type" value="Genomic_DNA"/>
</dbReference>
<reference evidence="5" key="1">
    <citation type="journal article" date="2020" name="Nature">
        <title>Giant virus diversity and host interactions through global metagenomics.</title>
        <authorList>
            <person name="Schulz F."/>
            <person name="Roux S."/>
            <person name="Paez-Espino D."/>
            <person name="Jungbluth S."/>
            <person name="Walsh D.A."/>
            <person name="Denef V.J."/>
            <person name="McMahon K.D."/>
            <person name="Konstantinidis K.T."/>
            <person name="Eloe-Fadrosh E.A."/>
            <person name="Kyrpides N.C."/>
            <person name="Woyke T."/>
        </authorList>
    </citation>
    <scope>NUCLEOTIDE SEQUENCE</scope>
    <source>
        <strain evidence="5">GVMAG-M-3300013285-6</strain>
    </source>
</reference>
<sequence length="218" mass="24971">MSAFPIKINTPKGAYLICGDPGTGKSTWIHREAQMKKAKLFRWNARVDRSLREGREILHQQVRSRETLFVWIEGADDLTQEAQAFLRRILETASENVSCMLEVREPWKLAPPILSRCILVLMPTSRSFRQAKQLELVKKLHLRSPTPPALSFNWKDISSMRKNGISPHDLLDACIQKYTWKNTALQRCIRAIGGGSSPWVQLSFFLHAVSMEDRTTPE</sequence>
<dbReference type="GO" id="GO:0006261">
    <property type="term" value="P:DNA-templated DNA replication"/>
    <property type="evidence" value="ECO:0007669"/>
    <property type="project" value="TreeGrafter"/>
</dbReference>
<evidence type="ECO:0000256" key="2">
    <source>
        <dbReference type="ARBA" id="ARBA00022741"/>
    </source>
</evidence>
<dbReference type="CDD" id="cd00009">
    <property type="entry name" value="AAA"/>
    <property type="match status" value="1"/>
</dbReference>
<dbReference type="InterPro" id="IPR027417">
    <property type="entry name" value="P-loop_NTPase"/>
</dbReference>
<dbReference type="GO" id="GO:0016887">
    <property type="term" value="F:ATP hydrolysis activity"/>
    <property type="evidence" value="ECO:0007669"/>
    <property type="project" value="InterPro"/>
</dbReference>
<proteinExistence type="predicted"/>
<dbReference type="GO" id="GO:0005524">
    <property type="term" value="F:ATP binding"/>
    <property type="evidence" value="ECO:0007669"/>
    <property type="project" value="UniProtKB-KW"/>
</dbReference>
<keyword evidence="1" id="KW-0235">DNA replication</keyword>
<accession>A0A6C0BJN3</accession>
<evidence type="ECO:0000313" key="5">
    <source>
        <dbReference type="EMBL" id="QHS91914.1"/>
    </source>
</evidence>
<dbReference type="PANTHER" id="PTHR11669:SF20">
    <property type="entry name" value="REPLICATION FACTOR C SUBUNIT 4"/>
    <property type="match status" value="1"/>
</dbReference>
<dbReference type="InterPro" id="IPR050238">
    <property type="entry name" value="DNA_Rep/Repair_Clamp_Loader"/>
</dbReference>
<keyword evidence="3" id="KW-0067">ATP-binding</keyword>
<dbReference type="Gene3D" id="3.40.50.300">
    <property type="entry name" value="P-loop containing nucleotide triphosphate hydrolases"/>
    <property type="match status" value="1"/>
</dbReference>
<evidence type="ECO:0000256" key="1">
    <source>
        <dbReference type="ARBA" id="ARBA00022705"/>
    </source>
</evidence>
<dbReference type="AlphaFoldDB" id="A0A6C0BJN3"/>
<evidence type="ECO:0000256" key="3">
    <source>
        <dbReference type="ARBA" id="ARBA00022840"/>
    </source>
</evidence>
<dbReference type="GO" id="GO:0005663">
    <property type="term" value="C:DNA replication factor C complex"/>
    <property type="evidence" value="ECO:0007669"/>
    <property type="project" value="TreeGrafter"/>
</dbReference>
<dbReference type="SUPFAM" id="SSF52540">
    <property type="entry name" value="P-loop containing nucleoside triphosphate hydrolases"/>
    <property type="match status" value="1"/>
</dbReference>
<feature type="domain" description="ATPase AAA-type core" evidence="4">
    <location>
        <begin position="16"/>
        <end position="117"/>
    </location>
</feature>
<protein>
    <recommendedName>
        <fullName evidence="4">ATPase AAA-type core domain-containing protein</fullName>
    </recommendedName>
</protein>
<organism evidence="5">
    <name type="scientific">viral metagenome</name>
    <dbReference type="NCBI Taxonomy" id="1070528"/>
    <lineage>
        <taxon>unclassified sequences</taxon>
        <taxon>metagenomes</taxon>
        <taxon>organismal metagenomes</taxon>
    </lineage>
</organism>
<dbReference type="GO" id="GO:0006281">
    <property type="term" value="P:DNA repair"/>
    <property type="evidence" value="ECO:0007669"/>
    <property type="project" value="TreeGrafter"/>
</dbReference>
<evidence type="ECO:0000259" key="4">
    <source>
        <dbReference type="Pfam" id="PF00004"/>
    </source>
</evidence>
<name>A0A6C0BJN3_9ZZZZ</name>